<feature type="region of interest" description="Disordered" evidence="1">
    <location>
        <begin position="246"/>
        <end position="333"/>
    </location>
</feature>
<sequence>MATSPSPVSCGGASGPAEPSDSLGHLGHFRRFLESIAPSAAQAWLRHIDVDGRGVSFTDFCRQLPALGYKTDVAELWSSLGGSATAGSEVALKAVDAAAAARLAAVAAWCQSRFADTEGAKGCGRSERSDRSEGAVMEAFLAAGGRCCGSVAVEVLAKNLKSLGCPVPLSEVQALVDPWDRGTLCAQDFFVLEQDGHRRQAVEQRWRLLTRPRSSVQQTSNGNAQELLSSWAKQATALGGRHWTAWKAPDAPQNSSGALVAKQRPERISEPPQLKQARAVRARSEPRQASHPSHPNRPRKSTDCAESAVSLPKLRGPDRVDADSDGDAPQVRRRQARSVYCRKQFQQNHKAGFLPMLKSVSAVVPHWGQPVQSVQGPKHSYQSYRVAAFGKDWKDQMLFEQFEMAQGHGDPRGL</sequence>
<comment type="caution">
    <text evidence="2">The sequence shown here is derived from an EMBL/GenBank/DDBJ whole genome shotgun (WGS) entry which is preliminary data.</text>
</comment>
<dbReference type="Proteomes" id="UP000604046">
    <property type="component" value="Unassembled WGS sequence"/>
</dbReference>
<reference evidence="2" key="1">
    <citation type="submission" date="2021-02" db="EMBL/GenBank/DDBJ databases">
        <authorList>
            <person name="Dougan E. K."/>
            <person name="Rhodes N."/>
            <person name="Thang M."/>
            <person name="Chan C."/>
        </authorList>
    </citation>
    <scope>NUCLEOTIDE SEQUENCE</scope>
</reference>
<dbReference type="EMBL" id="CAJNDS010000329">
    <property type="protein sequence ID" value="CAE7192910.1"/>
    <property type="molecule type" value="Genomic_DNA"/>
</dbReference>
<name>A0A812J4U0_9DINO</name>
<organism evidence="2 3">
    <name type="scientific">Symbiodinium natans</name>
    <dbReference type="NCBI Taxonomy" id="878477"/>
    <lineage>
        <taxon>Eukaryota</taxon>
        <taxon>Sar</taxon>
        <taxon>Alveolata</taxon>
        <taxon>Dinophyceae</taxon>
        <taxon>Suessiales</taxon>
        <taxon>Symbiodiniaceae</taxon>
        <taxon>Symbiodinium</taxon>
    </lineage>
</organism>
<accession>A0A812J4U0</accession>
<protein>
    <submittedName>
        <fullName evidence="2">Uncharacterized protein</fullName>
    </submittedName>
</protein>
<proteinExistence type="predicted"/>
<evidence type="ECO:0000313" key="2">
    <source>
        <dbReference type="EMBL" id="CAE7192910.1"/>
    </source>
</evidence>
<evidence type="ECO:0000313" key="3">
    <source>
        <dbReference type="Proteomes" id="UP000604046"/>
    </source>
</evidence>
<gene>
    <name evidence="2" type="ORF">SNAT2548_LOCUS5187</name>
</gene>
<dbReference type="OrthoDB" id="428546at2759"/>
<dbReference type="AlphaFoldDB" id="A0A812J4U0"/>
<keyword evidence="3" id="KW-1185">Reference proteome</keyword>
<evidence type="ECO:0000256" key="1">
    <source>
        <dbReference type="SAM" id="MobiDB-lite"/>
    </source>
</evidence>